<evidence type="ECO:0000313" key="5">
    <source>
        <dbReference type="EMBL" id="CAH8344382.1"/>
    </source>
</evidence>
<dbReference type="PROSITE" id="PS50082">
    <property type="entry name" value="WD_REPEATS_2"/>
    <property type="match status" value="1"/>
</dbReference>
<dbReference type="PANTHER" id="PTHR15574:SF21">
    <property type="entry name" value="DDB1- AND CUL4-ASSOCIATED FACTOR 8"/>
    <property type="match status" value="1"/>
</dbReference>
<dbReference type="Gene3D" id="2.130.10.10">
    <property type="entry name" value="YVTN repeat-like/Quinoprotein amine dehydrogenase"/>
    <property type="match status" value="1"/>
</dbReference>
<evidence type="ECO:0000256" key="1">
    <source>
        <dbReference type="ARBA" id="ARBA00022574"/>
    </source>
</evidence>
<dbReference type="Pfam" id="PF00400">
    <property type="entry name" value="WD40"/>
    <property type="match status" value="2"/>
</dbReference>
<evidence type="ECO:0008006" key="7">
    <source>
        <dbReference type="Google" id="ProtNLM"/>
    </source>
</evidence>
<evidence type="ECO:0000256" key="4">
    <source>
        <dbReference type="SAM" id="MobiDB-lite"/>
    </source>
</evidence>
<sequence length="482" mass="54570">MSDKTKRIQSHFNGSHHPVVDFWRREVGGISSRSFSHRFSASENMVMRLEIDRKLAKHKGCVNTVSFNAQGDILVSGSDDRRVFLWDWEVGNVKLSFHSGHSNNVFQAKFMPFSDDRTIVTCAADGMVRRANVLESGKVETVLLGLHQGRAHKLCIEPGNPHTFYTCGEDGLVQRFDLRTQAPTELFTCQAVDPRRRNMEAAQLNAIAMDPRNSNLLAVGGMDEYARLYDIRRVQGDGAADHFCPPHLISDLHVGITGLAFSEQSELLVSYNNEFIYLFTHDMGLGSNPIPSEDKDDSRKDSVPMAYKGHKNIETVKGVNFYGPRSEYVVSGSDCGRIFIWKKRSGELIRVMEADRYVVNCIEPHPYIPVLASSGIENDIKVWTSKAAERATLPDINIETRKRKPRGWMYRVSSPQELLAQLFFLQNRSRFSEDRGEEEEEEEASSSSTGRELLDLILNFNNDDDEERVSDEDGVSRDDFFS</sequence>
<feature type="compositionally biased region" description="Acidic residues" evidence="4">
    <location>
        <begin position="462"/>
        <end position="473"/>
    </location>
</feature>
<proteinExistence type="predicted"/>
<keyword evidence="1 3" id="KW-0853">WD repeat</keyword>
<dbReference type="EMBL" id="CAKOAT010152931">
    <property type="protein sequence ID" value="CAH8344382.1"/>
    <property type="molecule type" value="Genomic_DNA"/>
</dbReference>
<reference evidence="5 6" key="1">
    <citation type="submission" date="2022-03" db="EMBL/GenBank/DDBJ databases">
        <authorList>
            <person name="Macdonald S."/>
            <person name="Ahmed S."/>
            <person name="Newling K."/>
        </authorList>
    </citation>
    <scope>NUCLEOTIDE SEQUENCE [LARGE SCALE GENOMIC DNA]</scope>
</reference>
<dbReference type="SMART" id="SM00320">
    <property type="entry name" value="WD40"/>
    <property type="match status" value="7"/>
</dbReference>
<dbReference type="Proteomes" id="UP001642260">
    <property type="component" value="Unassembled WGS sequence"/>
</dbReference>
<dbReference type="SUPFAM" id="SSF50978">
    <property type="entry name" value="WD40 repeat-like"/>
    <property type="match status" value="1"/>
</dbReference>
<dbReference type="PROSITE" id="PS50294">
    <property type="entry name" value="WD_REPEATS_REGION"/>
    <property type="match status" value="1"/>
</dbReference>
<dbReference type="InterPro" id="IPR001680">
    <property type="entry name" value="WD40_rpt"/>
</dbReference>
<comment type="caution">
    <text evidence="5">The sequence shown here is derived from an EMBL/GenBank/DDBJ whole genome shotgun (WGS) entry which is preliminary data.</text>
</comment>
<keyword evidence="2" id="KW-0677">Repeat</keyword>
<dbReference type="InterPro" id="IPR036322">
    <property type="entry name" value="WD40_repeat_dom_sf"/>
</dbReference>
<keyword evidence="6" id="KW-1185">Reference proteome</keyword>
<gene>
    <name evidence="5" type="ORF">ERUC_LOCUS16310</name>
</gene>
<dbReference type="AlphaFoldDB" id="A0ABC8JW57"/>
<feature type="repeat" description="WD" evidence="3">
    <location>
        <begin position="55"/>
        <end position="96"/>
    </location>
</feature>
<evidence type="ECO:0000256" key="3">
    <source>
        <dbReference type="PROSITE-ProRule" id="PRU00221"/>
    </source>
</evidence>
<organism evidence="5 6">
    <name type="scientific">Eruca vesicaria subsp. sativa</name>
    <name type="common">Garden rocket</name>
    <name type="synonym">Eruca sativa</name>
    <dbReference type="NCBI Taxonomy" id="29727"/>
    <lineage>
        <taxon>Eukaryota</taxon>
        <taxon>Viridiplantae</taxon>
        <taxon>Streptophyta</taxon>
        <taxon>Embryophyta</taxon>
        <taxon>Tracheophyta</taxon>
        <taxon>Spermatophyta</taxon>
        <taxon>Magnoliopsida</taxon>
        <taxon>eudicotyledons</taxon>
        <taxon>Gunneridae</taxon>
        <taxon>Pentapetalae</taxon>
        <taxon>rosids</taxon>
        <taxon>malvids</taxon>
        <taxon>Brassicales</taxon>
        <taxon>Brassicaceae</taxon>
        <taxon>Brassiceae</taxon>
        <taxon>Eruca</taxon>
    </lineage>
</organism>
<accession>A0ABC8JW57</accession>
<feature type="region of interest" description="Disordered" evidence="4">
    <location>
        <begin position="432"/>
        <end position="482"/>
    </location>
</feature>
<evidence type="ECO:0000256" key="2">
    <source>
        <dbReference type="ARBA" id="ARBA00022737"/>
    </source>
</evidence>
<feature type="compositionally biased region" description="Low complexity" evidence="4">
    <location>
        <begin position="445"/>
        <end position="461"/>
    </location>
</feature>
<evidence type="ECO:0000313" key="6">
    <source>
        <dbReference type="Proteomes" id="UP001642260"/>
    </source>
</evidence>
<protein>
    <recommendedName>
        <fullName evidence="7">DDB1- and CUL4-associated factor 8</fullName>
    </recommendedName>
</protein>
<name>A0ABC8JW57_ERUVS</name>
<dbReference type="InterPro" id="IPR015943">
    <property type="entry name" value="WD40/YVTN_repeat-like_dom_sf"/>
</dbReference>
<feature type="compositionally biased region" description="Acidic residues" evidence="4">
    <location>
        <begin position="435"/>
        <end position="444"/>
    </location>
</feature>
<dbReference type="InterPro" id="IPR045151">
    <property type="entry name" value="DCAF8"/>
</dbReference>
<dbReference type="PANTHER" id="PTHR15574">
    <property type="entry name" value="WD REPEAT DOMAIN-CONTAINING FAMILY"/>
    <property type="match status" value="1"/>
</dbReference>